<dbReference type="EMBL" id="JAHKSW010000019">
    <property type="protein sequence ID" value="KAG7320112.1"/>
    <property type="molecule type" value="Genomic_DNA"/>
</dbReference>
<evidence type="ECO:0000313" key="2">
    <source>
        <dbReference type="Proteomes" id="UP000824219"/>
    </source>
</evidence>
<keyword evidence="2" id="KW-1185">Reference proteome</keyword>
<protein>
    <submittedName>
        <fullName evidence="1">Uncharacterized protein</fullName>
    </submittedName>
</protein>
<reference evidence="1 2" key="1">
    <citation type="submission" date="2021-06" db="EMBL/GenBank/DDBJ databases">
        <title>Chromosome-level genome assembly of the red-tail catfish (Hemibagrus wyckioides).</title>
        <authorList>
            <person name="Shao F."/>
        </authorList>
    </citation>
    <scope>NUCLEOTIDE SEQUENCE [LARGE SCALE GENOMIC DNA]</scope>
    <source>
        <strain evidence="1">EC202008001</strain>
        <tissue evidence="1">Blood</tissue>
    </source>
</reference>
<evidence type="ECO:0000313" key="1">
    <source>
        <dbReference type="EMBL" id="KAG7320112.1"/>
    </source>
</evidence>
<accession>A0A9D3NDB7</accession>
<name>A0A9D3NDB7_9TELE</name>
<dbReference type="Proteomes" id="UP000824219">
    <property type="component" value="Linkage Group LG19"/>
</dbReference>
<dbReference type="OrthoDB" id="21678at2759"/>
<comment type="caution">
    <text evidence="1">The sequence shown here is derived from an EMBL/GenBank/DDBJ whole genome shotgun (WGS) entry which is preliminary data.</text>
</comment>
<dbReference type="AlphaFoldDB" id="A0A9D3NDB7"/>
<organism evidence="1 2">
    <name type="scientific">Hemibagrus wyckioides</name>
    <dbReference type="NCBI Taxonomy" id="337641"/>
    <lineage>
        <taxon>Eukaryota</taxon>
        <taxon>Metazoa</taxon>
        <taxon>Chordata</taxon>
        <taxon>Craniata</taxon>
        <taxon>Vertebrata</taxon>
        <taxon>Euteleostomi</taxon>
        <taxon>Actinopterygii</taxon>
        <taxon>Neopterygii</taxon>
        <taxon>Teleostei</taxon>
        <taxon>Ostariophysi</taxon>
        <taxon>Siluriformes</taxon>
        <taxon>Bagridae</taxon>
        <taxon>Hemibagrus</taxon>
    </lineage>
</organism>
<gene>
    <name evidence="1" type="ORF">KOW79_015965</name>
</gene>
<proteinExistence type="predicted"/>
<sequence length="75" mass="8129">MATLVRQLLSLDPFMSKPCPVLTNAADFYSVDNMHVYGQISACGHVSRTECNVYQPGVELVGFPNHYGTGGPVVQ</sequence>